<keyword evidence="2" id="KW-0812">Transmembrane</keyword>
<dbReference type="InterPro" id="IPR050332">
    <property type="entry name" value="GPCR_2"/>
</dbReference>
<accession>A0AAV7PSN9</accession>
<evidence type="ECO:0000256" key="2">
    <source>
        <dbReference type="ARBA" id="ARBA00022692"/>
    </source>
</evidence>
<dbReference type="PANTHER" id="PTHR45620">
    <property type="entry name" value="PDF RECEPTOR-LIKE PROTEIN-RELATED"/>
    <property type="match status" value="1"/>
</dbReference>
<dbReference type="GO" id="GO:0017046">
    <property type="term" value="F:peptide hormone binding"/>
    <property type="evidence" value="ECO:0007669"/>
    <property type="project" value="TreeGrafter"/>
</dbReference>
<feature type="non-terminal residue" evidence="6">
    <location>
        <position position="1"/>
    </location>
</feature>
<evidence type="ECO:0000256" key="1">
    <source>
        <dbReference type="ARBA" id="ARBA00004141"/>
    </source>
</evidence>
<dbReference type="EMBL" id="JANPWB010000011">
    <property type="protein sequence ID" value="KAJ1130874.1"/>
    <property type="molecule type" value="Genomic_DNA"/>
</dbReference>
<dbReference type="GO" id="GO:0007188">
    <property type="term" value="P:adenylate cyclase-modulating G protein-coupled receptor signaling pathway"/>
    <property type="evidence" value="ECO:0007669"/>
    <property type="project" value="TreeGrafter"/>
</dbReference>
<evidence type="ECO:0000256" key="3">
    <source>
        <dbReference type="ARBA" id="ARBA00022989"/>
    </source>
</evidence>
<dbReference type="PRINTS" id="PR00249">
    <property type="entry name" value="GPCRSECRETIN"/>
</dbReference>
<name>A0AAV7PSN9_PLEWA</name>
<feature type="domain" description="G-protein coupled receptors family 2 profile 2" evidence="5">
    <location>
        <begin position="1"/>
        <end position="58"/>
    </location>
</feature>
<dbReference type="GO" id="GO:0007166">
    <property type="term" value="P:cell surface receptor signaling pathway"/>
    <property type="evidence" value="ECO:0007669"/>
    <property type="project" value="InterPro"/>
</dbReference>
<keyword evidence="3" id="KW-1133">Transmembrane helix</keyword>
<feature type="non-terminal residue" evidence="6">
    <location>
        <position position="59"/>
    </location>
</feature>
<keyword evidence="4" id="KW-0472">Membrane</keyword>
<organism evidence="6 7">
    <name type="scientific">Pleurodeles waltl</name>
    <name type="common">Iberian ribbed newt</name>
    <dbReference type="NCBI Taxonomy" id="8319"/>
    <lineage>
        <taxon>Eukaryota</taxon>
        <taxon>Metazoa</taxon>
        <taxon>Chordata</taxon>
        <taxon>Craniata</taxon>
        <taxon>Vertebrata</taxon>
        <taxon>Euteleostomi</taxon>
        <taxon>Amphibia</taxon>
        <taxon>Batrachia</taxon>
        <taxon>Caudata</taxon>
        <taxon>Salamandroidea</taxon>
        <taxon>Salamandridae</taxon>
        <taxon>Pleurodelinae</taxon>
        <taxon>Pleurodeles</taxon>
    </lineage>
</organism>
<protein>
    <recommendedName>
        <fullName evidence="5">G-protein coupled receptors family 2 profile 2 domain-containing protein</fullName>
    </recommendedName>
</protein>
<comment type="caution">
    <text evidence="6">The sequence shown here is derived from an EMBL/GenBank/DDBJ whole genome shotgun (WGS) entry which is preliminary data.</text>
</comment>
<proteinExistence type="predicted"/>
<dbReference type="Pfam" id="PF00002">
    <property type="entry name" value="7tm_2"/>
    <property type="match status" value="1"/>
</dbReference>
<dbReference type="GO" id="GO:0005886">
    <property type="term" value="C:plasma membrane"/>
    <property type="evidence" value="ECO:0007669"/>
    <property type="project" value="TreeGrafter"/>
</dbReference>
<reference evidence="6" key="1">
    <citation type="journal article" date="2022" name="bioRxiv">
        <title>Sequencing and chromosome-scale assembly of the giantPleurodeles waltlgenome.</title>
        <authorList>
            <person name="Brown T."/>
            <person name="Elewa A."/>
            <person name="Iarovenko S."/>
            <person name="Subramanian E."/>
            <person name="Araus A.J."/>
            <person name="Petzold A."/>
            <person name="Susuki M."/>
            <person name="Suzuki K.-i.T."/>
            <person name="Hayashi T."/>
            <person name="Toyoda A."/>
            <person name="Oliveira C."/>
            <person name="Osipova E."/>
            <person name="Leigh N.D."/>
            <person name="Simon A."/>
            <person name="Yun M.H."/>
        </authorList>
    </citation>
    <scope>NUCLEOTIDE SEQUENCE</scope>
    <source>
        <strain evidence="6">20211129_DDA</strain>
        <tissue evidence="6">Liver</tissue>
    </source>
</reference>
<dbReference type="GO" id="GO:0004967">
    <property type="term" value="F:glucagon receptor activity"/>
    <property type="evidence" value="ECO:0007669"/>
    <property type="project" value="TreeGrafter"/>
</dbReference>
<dbReference type="PANTHER" id="PTHR45620:SF23">
    <property type="entry name" value="GLUCAGON-LIKE PEPTIDE 2 RECEPTOR"/>
    <property type="match status" value="1"/>
</dbReference>
<evidence type="ECO:0000259" key="5">
    <source>
        <dbReference type="PROSITE" id="PS50261"/>
    </source>
</evidence>
<evidence type="ECO:0000313" key="7">
    <source>
        <dbReference type="Proteomes" id="UP001066276"/>
    </source>
</evidence>
<dbReference type="PROSITE" id="PS50261">
    <property type="entry name" value="G_PROTEIN_RECEP_F2_4"/>
    <property type="match status" value="1"/>
</dbReference>
<evidence type="ECO:0000256" key="4">
    <source>
        <dbReference type="ARBA" id="ARBA00023136"/>
    </source>
</evidence>
<evidence type="ECO:0000313" key="6">
    <source>
        <dbReference type="EMBL" id="KAJ1130874.1"/>
    </source>
</evidence>
<keyword evidence="7" id="KW-1185">Reference proteome</keyword>
<dbReference type="AlphaFoldDB" id="A0AAV7PSN9"/>
<dbReference type="Gene3D" id="1.20.1070.10">
    <property type="entry name" value="Rhodopsin 7-helix transmembrane proteins"/>
    <property type="match status" value="1"/>
</dbReference>
<comment type="subcellular location">
    <subcellularLocation>
        <location evidence="1">Membrane</location>
        <topology evidence="1">Multi-pass membrane protein</topology>
    </subcellularLocation>
</comment>
<sequence>LARSTLVLIPLLGIHEIVYTFITDDQIDGHSKHVRLFVQLTLSSFQGSVVATLYCFANK</sequence>
<dbReference type="InterPro" id="IPR000832">
    <property type="entry name" value="GPCR_2_secretin-like"/>
</dbReference>
<gene>
    <name evidence="6" type="ORF">NDU88_009219</name>
</gene>
<dbReference type="Proteomes" id="UP001066276">
    <property type="component" value="Chromosome 7"/>
</dbReference>
<dbReference type="InterPro" id="IPR017981">
    <property type="entry name" value="GPCR_2-like_7TM"/>
</dbReference>